<dbReference type="RefSeq" id="WP_261963600.1">
    <property type="nucleotide sequence ID" value="NZ_BAAAXA010000003.1"/>
</dbReference>
<dbReference type="PANTHER" id="PTHR43252">
    <property type="entry name" value="TRANSCRIPTIONAL REGULATOR YQJI"/>
    <property type="match status" value="1"/>
</dbReference>
<accession>A0A9W6KJ58</accession>
<dbReference type="SUPFAM" id="SSF46785">
    <property type="entry name" value="Winged helix' DNA-binding domain"/>
    <property type="match status" value="1"/>
</dbReference>
<dbReference type="CDD" id="cd00090">
    <property type="entry name" value="HTH_ARSR"/>
    <property type="match status" value="1"/>
</dbReference>
<name>A0A9W6KJ58_9ACTN</name>
<dbReference type="InterPro" id="IPR005149">
    <property type="entry name" value="Tscrpt_reg_PadR_N"/>
</dbReference>
<evidence type="ECO:0000256" key="1">
    <source>
        <dbReference type="SAM" id="MobiDB-lite"/>
    </source>
</evidence>
<feature type="domain" description="Transcription regulator PadR N-terminal" evidence="2">
    <location>
        <begin position="58"/>
        <end position="126"/>
    </location>
</feature>
<evidence type="ECO:0000259" key="2">
    <source>
        <dbReference type="Pfam" id="PF03551"/>
    </source>
</evidence>
<keyword evidence="4" id="KW-1185">Reference proteome</keyword>
<dbReference type="InterPro" id="IPR036388">
    <property type="entry name" value="WH-like_DNA-bd_sf"/>
</dbReference>
<dbReference type="Pfam" id="PF03551">
    <property type="entry name" value="PadR"/>
    <property type="match status" value="1"/>
</dbReference>
<protein>
    <recommendedName>
        <fullName evidence="2">Transcription regulator PadR N-terminal domain-containing protein</fullName>
    </recommendedName>
</protein>
<dbReference type="EMBL" id="BSFP01000018">
    <property type="protein sequence ID" value="GLL01785.1"/>
    <property type="molecule type" value="Genomic_DNA"/>
</dbReference>
<reference evidence="3" key="2">
    <citation type="submission" date="2023-01" db="EMBL/GenBank/DDBJ databases">
        <authorList>
            <person name="Sun Q."/>
            <person name="Evtushenko L."/>
        </authorList>
    </citation>
    <scope>NUCLEOTIDE SEQUENCE</scope>
    <source>
        <strain evidence="3">VKM Ac-1321</strain>
    </source>
</reference>
<dbReference type="InterPro" id="IPR036390">
    <property type="entry name" value="WH_DNA-bd_sf"/>
</dbReference>
<dbReference type="PANTHER" id="PTHR43252:SF2">
    <property type="entry name" value="TRANSCRIPTION REGULATOR, PADR-LIKE FAMILY"/>
    <property type="match status" value="1"/>
</dbReference>
<proteinExistence type="predicted"/>
<reference evidence="3" key="1">
    <citation type="journal article" date="2014" name="Int. J. Syst. Evol. Microbiol.">
        <title>Complete genome sequence of Corynebacterium casei LMG S-19264T (=DSM 44701T), isolated from a smear-ripened cheese.</title>
        <authorList>
            <consortium name="US DOE Joint Genome Institute (JGI-PGF)"/>
            <person name="Walter F."/>
            <person name="Albersmeier A."/>
            <person name="Kalinowski J."/>
            <person name="Ruckert C."/>
        </authorList>
    </citation>
    <scope>NUCLEOTIDE SEQUENCE</scope>
    <source>
        <strain evidence="3">VKM Ac-1321</strain>
    </source>
</reference>
<sequence length="191" mass="21126">MRSRHGFFDTGAWQRGFGSFIPPFPPEGGRGGGWGGRGHHGHGRGRSRGGRPNVRNAVLALLHERPMHGYEMIQELEQRTGGIWRPSPGSVYPTLQMLEDEGLIVAEESGGRKRFVLTDTGRPEAEAAAQNAPWQEYGDENVSQAQEFRDAAFGIMDALRQVGFNGTPEQRAQALEVLTETRRKLYAILAD</sequence>
<dbReference type="AlphaFoldDB" id="A0A9W6KJ58"/>
<feature type="region of interest" description="Disordered" evidence="1">
    <location>
        <begin position="25"/>
        <end position="52"/>
    </location>
</feature>
<evidence type="ECO:0000313" key="4">
    <source>
        <dbReference type="Proteomes" id="UP001143480"/>
    </source>
</evidence>
<dbReference type="InterPro" id="IPR011991">
    <property type="entry name" value="ArsR-like_HTH"/>
</dbReference>
<evidence type="ECO:0000313" key="3">
    <source>
        <dbReference type="EMBL" id="GLL01785.1"/>
    </source>
</evidence>
<gene>
    <name evidence="3" type="ORF">GCM10017581_035270</name>
</gene>
<dbReference type="Proteomes" id="UP001143480">
    <property type="component" value="Unassembled WGS sequence"/>
</dbReference>
<organism evidence="3 4">
    <name type="scientific">Dactylosporangium matsuzakiense</name>
    <dbReference type="NCBI Taxonomy" id="53360"/>
    <lineage>
        <taxon>Bacteria</taxon>
        <taxon>Bacillati</taxon>
        <taxon>Actinomycetota</taxon>
        <taxon>Actinomycetes</taxon>
        <taxon>Micromonosporales</taxon>
        <taxon>Micromonosporaceae</taxon>
        <taxon>Dactylosporangium</taxon>
    </lineage>
</organism>
<feature type="compositionally biased region" description="Basic residues" evidence="1">
    <location>
        <begin position="37"/>
        <end position="49"/>
    </location>
</feature>
<dbReference type="Gene3D" id="1.10.10.10">
    <property type="entry name" value="Winged helix-like DNA-binding domain superfamily/Winged helix DNA-binding domain"/>
    <property type="match status" value="1"/>
</dbReference>
<comment type="caution">
    <text evidence="3">The sequence shown here is derived from an EMBL/GenBank/DDBJ whole genome shotgun (WGS) entry which is preliminary data.</text>
</comment>